<protein>
    <submittedName>
        <fullName evidence="1">Uncharacterized protein</fullName>
    </submittedName>
</protein>
<keyword evidence="2" id="KW-1185">Reference proteome</keyword>
<proteinExistence type="predicted"/>
<dbReference type="Proteomes" id="UP001341281">
    <property type="component" value="Chromosome 01"/>
</dbReference>
<dbReference type="AlphaFoldDB" id="A0AAQ3SFJ2"/>
<dbReference type="EMBL" id="CP144745">
    <property type="protein sequence ID" value="WVZ54788.1"/>
    <property type="molecule type" value="Genomic_DNA"/>
</dbReference>
<reference evidence="1 2" key="1">
    <citation type="submission" date="2024-02" db="EMBL/GenBank/DDBJ databases">
        <title>High-quality chromosome-scale genome assembly of Pensacola bahiagrass (Paspalum notatum Flugge var. saurae).</title>
        <authorList>
            <person name="Vega J.M."/>
            <person name="Podio M."/>
            <person name="Orjuela J."/>
            <person name="Siena L.A."/>
            <person name="Pessino S.C."/>
            <person name="Combes M.C."/>
            <person name="Mariac C."/>
            <person name="Albertini E."/>
            <person name="Pupilli F."/>
            <person name="Ortiz J.P.A."/>
            <person name="Leblanc O."/>
        </authorList>
    </citation>
    <scope>NUCLEOTIDE SEQUENCE [LARGE SCALE GENOMIC DNA]</scope>
    <source>
        <strain evidence="1">R1</strain>
        <tissue evidence="1">Leaf</tissue>
    </source>
</reference>
<dbReference type="Pfam" id="PF14223">
    <property type="entry name" value="Retrotran_gag_2"/>
    <property type="match status" value="1"/>
</dbReference>
<evidence type="ECO:0000313" key="1">
    <source>
        <dbReference type="EMBL" id="WVZ54788.1"/>
    </source>
</evidence>
<name>A0AAQ3SFJ2_PASNO</name>
<gene>
    <name evidence="1" type="ORF">U9M48_005536</name>
</gene>
<organism evidence="1 2">
    <name type="scientific">Paspalum notatum var. saurae</name>
    <dbReference type="NCBI Taxonomy" id="547442"/>
    <lineage>
        <taxon>Eukaryota</taxon>
        <taxon>Viridiplantae</taxon>
        <taxon>Streptophyta</taxon>
        <taxon>Embryophyta</taxon>
        <taxon>Tracheophyta</taxon>
        <taxon>Spermatophyta</taxon>
        <taxon>Magnoliopsida</taxon>
        <taxon>Liliopsida</taxon>
        <taxon>Poales</taxon>
        <taxon>Poaceae</taxon>
        <taxon>PACMAD clade</taxon>
        <taxon>Panicoideae</taxon>
        <taxon>Andropogonodae</taxon>
        <taxon>Paspaleae</taxon>
        <taxon>Paspalinae</taxon>
        <taxon>Paspalum</taxon>
    </lineage>
</organism>
<accession>A0AAQ3SFJ2</accession>
<sequence length="234" mass="26117">MRGEKGGVHALALPGSGRGLGRWARLRGTCMNGPSKSAPLPFGDAASFCCFIFWCLGERSARLLRFFATGRPRSSAVVGSHRRRFLHRLLHRASVVYVDVDLIYVSLRGSTSMTSQPELALAADRPFSELTMAHLADALRPDKFSGMHFKRWQVKVTLWLNAMGVFWASNGKPKDAKELWDTLNAKFGTSDAGSELYVMENFHDYKMADNRSVVEQAHEIQCIVKELELLGCHT</sequence>
<evidence type="ECO:0000313" key="2">
    <source>
        <dbReference type="Proteomes" id="UP001341281"/>
    </source>
</evidence>